<keyword evidence="1" id="KW-0732">Signal</keyword>
<reference evidence="2" key="1">
    <citation type="submission" date="2019-01" db="EMBL/GenBank/DDBJ databases">
        <title>Draft genome sequences of three monokaryotic isolates of the white-rot basidiomycete fungus Dichomitus squalens.</title>
        <authorList>
            <consortium name="DOE Joint Genome Institute"/>
            <person name="Lopez S.C."/>
            <person name="Andreopoulos B."/>
            <person name="Pangilinan J."/>
            <person name="Lipzen A."/>
            <person name="Riley R."/>
            <person name="Ahrendt S."/>
            <person name="Ng V."/>
            <person name="Barry K."/>
            <person name="Daum C."/>
            <person name="Grigoriev I.V."/>
            <person name="Hilden K.S."/>
            <person name="Makela M.R."/>
            <person name="de Vries R.P."/>
        </authorList>
    </citation>
    <scope>NUCLEOTIDE SEQUENCE [LARGE SCALE GENOMIC DNA]</scope>
    <source>
        <strain evidence="2">OM18370.1</strain>
    </source>
</reference>
<organism evidence="2">
    <name type="scientific">Dichomitus squalens</name>
    <dbReference type="NCBI Taxonomy" id="114155"/>
    <lineage>
        <taxon>Eukaryota</taxon>
        <taxon>Fungi</taxon>
        <taxon>Dikarya</taxon>
        <taxon>Basidiomycota</taxon>
        <taxon>Agaricomycotina</taxon>
        <taxon>Agaricomycetes</taxon>
        <taxon>Polyporales</taxon>
        <taxon>Polyporaceae</taxon>
        <taxon>Dichomitus</taxon>
    </lineage>
</organism>
<evidence type="ECO:0000256" key="1">
    <source>
        <dbReference type="SAM" id="SignalP"/>
    </source>
</evidence>
<protein>
    <recommendedName>
        <fullName evidence="3">F-box domain-containing protein</fullName>
    </recommendedName>
</protein>
<sequence length="288" mass="32191">MVFTLLVSIAVSYAICRAMATPTVDLTPSSAPCLFPPEIDWLILDQLQDDKVTLFSCTFVCSPWRLYSQTILFRSLRICCPTGASFHQIVTFLEEDHVPQSHIANSIWHLRLNGERDKATYQEFPPSPEAVITIYALRRILNSLPRLQSLSSKLLLLSSEIPSLSPPLESTPAPNPPRKEPLEFALLWCSSATGDLRDLFKVLSLFSELHRLKIDSGKWSKATIPPPGQDNEFLHGFPTVECAELEGLGPRCIGLLFNQLRQSGRPGGRLTSLHFKPALRLDFEALNP</sequence>
<dbReference type="EMBL" id="ML143544">
    <property type="protein sequence ID" value="TBU22387.1"/>
    <property type="molecule type" value="Genomic_DNA"/>
</dbReference>
<evidence type="ECO:0008006" key="3">
    <source>
        <dbReference type="Google" id="ProtNLM"/>
    </source>
</evidence>
<name>A0A4Q9M7P1_9APHY</name>
<gene>
    <name evidence="2" type="ORF">BD311DRAFT_144666</name>
</gene>
<dbReference type="AlphaFoldDB" id="A0A4Q9M7P1"/>
<feature type="signal peptide" evidence="1">
    <location>
        <begin position="1"/>
        <end position="20"/>
    </location>
</feature>
<feature type="chain" id="PRO_5020643610" description="F-box domain-containing protein" evidence="1">
    <location>
        <begin position="21"/>
        <end position="288"/>
    </location>
</feature>
<proteinExistence type="predicted"/>
<dbReference type="Proteomes" id="UP000292957">
    <property type="component" value="Unassembled WGS sequence"/>
</dbReference>
<accession>A0A4Q9M7P1</accession>
<evidence type="ECO:0000313" key="2">
    <source>
        <dbReference type="EMBL" id="TBU22387.1"/>
    </source>
</evidence>